<dbReference type="PANTHER" id="PTHR11669">
    <property type="entry name" value="REPLICATION FACTOR C / DNA POLYMERASE III GAMMA-TAU SUBUNIT"/>
    <property type="match status" value="1"/>
</dbReference>
<dbReference type="Gene3D" id="3.40.50.300">
    <property type="entry name" value="P-loop containing nucleotide triphosphate hydrolases"/>
    <property type="match status" value="1"/>
</dbReference>
<name>A0A8J6J6H0_9FIRM</name>
<comment type="caution">
    <text evidence="1">The sequence shown here is derived from an EMBL/GenBank/DDBJ whole genome shotgun (WGS) entry which is preliminary data.</text>
</comment>
<proteinExistence type="predicted"/>
<dbReference type="Pfam" id="PF13177">
    <property type="entry name" value="DNA_pol3_delta2"/>
    <property type="match status" value="1"/>
</dbReference>
<dbReference type="PANTHER" id="PTHR11669:SF8">
    <property type="entry name" value="DNA POLYMERASE III SUBUNIT DELTA"/>
    <property type="match status" value="1"/>
</dbReference>
<dbReference type="GO" id="GO:0006261">
    <property type="term" value="P:DNA-templated DNA replication"/>
    <property type="evidence" value="ECO:0007669"/>
    <property type="project" value="TreeGrafter"/>
</dbReference>
<dbReference type="AlphaFoldDB" id="A0A8J6J6H0"/>
<dbReference type="RefSeq" id="WP_186907471.1">
    <property type="nucleotide sequence ID" value="NZ_JACOPP010000008.1"/>
</dbReference>
<sequence length="327" mass="35508">MDLSRLAGNAPLKRQLELETARRGLSHAYILSGQRGSGRHTLARLLCAALVCTGAGERPCRNCTPCRKVRQGIHPDVRWVGDDGKDITVGQVRALRSDAYIRPNEAQRKVYVIENAQTMNASAQNAMLKLLEEGPAYAAFLLLTDNAAALLPTVRSRCEVLALSPVTQEQALSWLREAYPDRPAAQLQALAGRCEGLLGRAVAELEGVQAEDEAVTDTALALLERFAQRDERGLLELCVGLEKWDRDKLCALLEESVQLLRCALCCAVGRTDETDARRQAAARQAAGARSARELTAAVDKLERLRTACGFHVGAGHLAGWMAAALFS</sequence>
<evidence type="ECO:0000313" key="1">
    <source>
        <dbReference type="EMBL" id="MBC5733576.1"/>
    </source>
</evidence>
<keyword evidence="2" id="KW-1185">Reference proteome</keyword>
<dbReference type="InterPro" id="IPR050238">
    <property type="entry name" value="DNA_Rep/Repair_Clamp_Loader"/>
</dbReference>
<dbReference type="InterPro" id="IPR027417">
    <property type="entry name" value="P-loop_NTPase"/>
</dbReference>
<protein>
    <submittedName>
        <fullName evidence="1">AAA family ATPase</fullName>
    </submittedName>
</protein>
<organism evidence="1 2">
    <name type="scientific">Lawsonibacter hominis</name>
    <dbReference type="NCBI Taxonomy" id="2763053"/>
    <lineage>
        <taxon>Bacteria</taxon>
        <taxon>Bacillati</taxon>
        <taxon>Bacillota</taxon>
        <taxon>Clostridia</taxon>
        <taxon>Eubacteriales</taxon>
        <taxon>Oscillospiraceae</taxon>
        <taxon>Lawsonibacter</taxon>
    </lineage>
</organism>
<dbReference type="Proteomes" id="UP000661435">
    <property type="component" value="Unassembled WGS sequence"/>
</dbReference>
<reference evidence="1" key="1">
    <citation type="submission" date="2020-08" db="EMBL/GenBank/DDBJ databases">
        <title>Genome public.</title>
        <authorList>
            <person name="Liu C."/>
            <person name="Sun Q."/>
        </authorList>
    </citation>
    <scope>NUCLEOTIDE SEQUENCE</scope>
    <source>
        <strain evidence="1">NSJ-51</strain>
    </source>
</reference>
<accession>A0A8J6J6H0</accession>
<gene>
    <name evidence="1" type="ORF">H8S57_07520</name>
</gene>
<dbReference type="EMBL" id="JACOPP010000008">
    <property type="protein sequence ID" value="MBC5733576.1"/>
    <property type="molecule type" value="Genomic_DNA"/>
</dbReference>
<evidence type="ECO:0000313" key="2">
    <source>
        <dbReference type="Proteomes" id="UP000661435"/>
    </source>
</evidence>
<dbReference type="SUPFAM" id="SSF52540">
    <property type="entry name" value="P-loop containing nucleoside triphosphate hydrolases"/>
    <property type="match status" value="1"/>
</dbReference>